<proteinExistence type="predicted"/>
<sequence length="275" mass="30288">MFTILKATGEVAFILKQFRDDASVVHATLSGLLHDVTGFQQILETMHKTFSRDDISSTFGATGHIGNHWANFSRALESGSEMIKRLHVLLDSINTDKSFLDGPRKQLRLNIAIDQIAVLRDQIQSFHGALQLSLSSIILLFAKIEQHERQTEEGLKEDEDLTSLHDLRDCVRSAADIVSAASSAIASEAKDGTSVKYGSEFGDLFVRGSNEAMRHWMTTNTVYEYGDANNPMSTPSEAGTVQAFTEYSSDSDSDLEKGMLRAVLAKARDARTQGI</sequence>
<accession>A0A9W9D8D6</accession>
<comment type="caution">
    <text evidence="1">The sequence shown here is derived from an EMBL/GenBank/DDBJ whole genome shotgun (WGS) entry which is preliminary data.</text>
</comment>
<evidence type="ECO:0000313" key="1">
    <source>
        <dbReference type="EMBL" id="KAJ4407005.1"/>
    </source>
</evidence>
<gene>
    <name evidence="1" type="ORF">N0V91_004171</name>
</gene>
<evidence type="ECO:0000313" key="2">
    <source>
        <dbReference type="Proteomes" id="UP001140510"/>
    </source>
</evidence>
<name>A0A9W9D8D6_9PLEO</name>
<dbReference type="AlphaFoldDB" id="A0A9W9D8D6"/>
<reference evidence="1" key="1">
    <citation type="submission" date="2022-10" db="EMBL/GenBank/DDBJ databases">
        <title>Tapping the CABI collections for fungal endophytes: first genome assemblies for Collariella, Neodidymelliopsis, Ascochyta clinopodiicola, Didymella pomorum, Didymosphaeria variabile, Neocosmospora piperis and Neocucurbitaria cava.</title>
        <authorList>
            <person name="Hill R."/>
        </authorList>
    </citation>
    <scope>NUCLEOTIDE SEQUENCE</scope>
    <source>
        <strain evidence="1">IMI 355091</strain>
    </source>
</reference>
<protein>
    <recommendedName>
        <fullName evidence="3">Fungal N-terminal domain-containing protein</fullName>
    </recommendedName>
</protein>
<dbReference type="EMBL" id="JAPEVA010000023">
    <property type="protein sequence ID" value="KAJ4407005.1"/>
    <property type="molecule type" value="Genomic_DNA"/>
</dbReference>
<dbReference type="OrthoDB" id="195446at2759"/>
<organism evidence="1 2">
    <name type="scientific">Didymella pomorum</name>
    <dbReference type="NCBI Taxonomy" id="749634"/>
    <lineage>
        <taxon>Eukaryota</taxon>
        <taxon>Fungi</taxon>
        <taxon>Dikarya</taxon>
        <taxon>Ascomycota</taxon>
        <taxon>Pezizomycotina</taxon>
        <taxon>Dothideomycetes</taxon>
        <taxon>Pleosporomycetidae</taxon>
        <taxon>Pleosporales</taxon>
        <taxon>Pleosporineae</taxon>
        <taxon>Didymellaceae</taxon>
        <taxon>Didymella</taxon>
    </lineage>
</organism>
<evidence type="ECO:0008006" key="3">
    <source>
        <dbReference type="Google" id="ProtNLM"/>
    </source>
</evidence>
<keyword evidence="2" id="KW-1185">Reference proteome</keyword>
<dbReference type="Proteomes" id="UP001140510">
    <property type="component" value="Unassembled WGS sequence"/>
</dbReference>